<name>A0A9P4PWL0_9PLEO</name>
<protein>
    <submittedName>
        <fullName evidence="1">Uncharacterized protein</fullName>
    </submittedName>
</protein>
<dbReference type="Proteomes" id="UP000799764">
    <property type="component" value="Unassembled WGS sequence"/>
</dbReference>
<evidence type="ECO:0000313" key="1">
    <source>
        <dbReference type="EMBL" id="KAF2451801.1"/>
    </source>
</evidence>
<reference evidence="1" key="1">
    <citation type="journal article" date="2020" name="Stud. Mycol.">
        <title>101 Dothideomycetes genomes: a test case for predicting lifestyles and emergence of pathogens.</title>
        <authorList>
            <person name="Haridas S."/>
            <person name="Albert R."/>
            <person name="Binder M."/>
            <person name="Bloem J."/>
            <person name="Labutti K."/>
            <person name="Salamov A."/>
            <person name="Andreopoulos B."/>
            <person name="Baker S."/>
            <person name="Barry K."/>
            <person name="Bills G."/>
            <person name="Bluhm B."/>
            <person name="Cannon C."/>
            <person name="Castanera R."/>
            <person name="Culley D."/>
            <person name="Daum C."/>
            <person name="Ezra D."/>
            <person name="Gonzalez J."/>
            <person name="Henrissat B."/>
            <person name="Kuo A."/>
            <person name="Liang C."/>
            <person name="Lipzen A."/>
            <person name="Lutzoni F."/>
            <person name="Magnuson J."/>
            <person name="Mondo S."/>
            <person name="Nolan M."/>
            <person name="Ohm R."/>
            <person name="Pangilinan J."/>
            <person name="Park H.-J."/>
            <person name="Ramirez L."/>
            <person name="Alfaro M."/>
            <person name="Sun H."/>
            <person name="Tritt A."/>
            <person name="Yoshinaga Y."/>
            <person name="Zwiers L.-H."/>
            <person name="Turgeon B."/>
            <person name="Goodwin S."/>
            <person name="Spatafora J."/>
            <person name="Crous P."/>
            <person name="Grigoriev I."/>
        </authorList>
    </citation>
    <scope>NUCLEOTIDE SEQUENCE</scope>
    <source>
        <strain evidence="1">CBS 690.94</strain>
    </source>
</reference>
<accession>A0A9P4PWL0</accession>
<sequence>MAMSCATAYPEQIAWPSIAGGKRCVSAAQPFDRTLKRIRLRMQRTQRIGSVGLCVLPQMSYSAWHYASIQAHCLSLRATSRRSRVRAELEPLWRSKQAKQLLDVRRIPSCEPQSGHLRCYRPA</sequence>
<evidence type="ECO:0000313" key="2">
    <source>
        <dbReference type="Proteomes" id="UP000799764"/>
    </source>
</evidence>
<gene>
    <name evidence="1" type="ORF">P171DRAFT_12118</name>
</gene>
<comment type="caution">
    <text evidence="1">The sequence shown here is derived from an EMBL/GenBank/DDBJ whole genome shotgun (WGS) entry which is preliminary data.</text>
</comment>
<dbReference type="EMBL" id="MU001492">
    <property type="protein sequence ID" value="KAF2451801.1"/>
    <property type="molecule type" value="Genomic_DNA"/>
</dbReference>
<proteinExistence type="predicted"/>
<organism evidence="1 2">
    <name type="scientific">Karstenula rhodostoma CBS 690.94</name>
    <dbReference type="NCBI Taxonomy" id="1392251"/>
    <lineage>
        <taxon>Eukaryota</taxon>
        <taxon>Fungi</taxon>
        <taxon>Dikarya</taxon>
        <taxon>Ascomycota</taxon>
        <taxon>Pezizomycotina</taxon>
        <taxon>Dothideomycetes</taxon>
        <taxon>Pleosporomycetidae</taxon>
        <taxon>Pleosporales</taxon>
        <taxon>Massarineae</taxon>
        <taxon>Didymosphaeriaceae</taxon>
        <taxon>Karstenula</taxon>
    </lineage>
</organism>
<keyword evidence="2" id="KW-1185">Reference proteome</keyword>
<dbReference type="AlphaFoldDB" id="A0A9P4PWL0"/>